<evidence type="ECO:0000313" key="2">
    <source>
        <dbReference type="Proteomes" id="UP000198778"/>
    </source>
</evidence>
<keyword evidence="2" id="KW-1185">Reference proteome</keyword>
<protein>
    <submittedName>
        <fullName evidence="1">Arsenical resistance operon trans-acting repressor ArsD</fullName>
    </submittedName>
</protein>
<dbReference type="Gene3D" id="3.40.30.10">
    <property type="entry name" value="Glutaredoxin"/>
    <property type="match status" value="1"/>
</dbReference>
<dbReference type="InterPro" id="IPR010712">
    <property type="entry name" value="Arsenical-R_ArsD"/>
</dbReference>
<accession>A0A1H0IRW7</accession>
<dbReference type="AlphaFoldDB" id="A0A1H0IRW7"/>
<sequence>MKTHIEIFDPALCCSTGVCGPDVDPALTRMAKLHTDLQKQGYEVSRYNLAQEPQPFVENKLVNDLLHAEGPEALPAVLVDGELKKHGEYPTLSELAAWLNVAEEKLKPVQPKKQINLL</sequence>
<dbReference type="STRING" id="745820.SAMN04488053_11181"/>
<dbReference type="GO" id="GO:0045892">
    <property type="term" value="P:negative regulation of DNA-templated transcription"/>
    <property type="evidence" value="ECO:0007669"/>
    <property type="project" value="InterPro"/>
</dbReference>
<dbReference type="GO" id="GO:0046685">
    <property type="term" value="P:response to arsenic-containing substance"/>
    <property type="evidence" value="ECO:0007669"/>
    <property type="project" value="InterPro"/>
</dbReference>
<dbReference type="EMBL" id="FNIL01000011">
    <property type="protein sequence ID" value="SDO34207.1"/>
    <property type="molecule type" value="Genomic_DNA"/>
</dbReference>
<dbReference type="NCBIfam" id="NF033727">
    <property type="entry name" value="chaperon_ArsD"/>
    <property type="match status" value="1"/>
</dbReference>
<dbReference type="Proteomes" id="UP000198778">
    <property type="component" value="Unassembled WGS sequence"/>
</dbReference>
<dbReference type="RefSeq" id="WP_090843690.1">
    <property type="nucleotide sequence ID" value="NZ_FNIL01000011.1"/>
</dbReference>
<evidence type="ECO:0000313" key="1">
    <source>
        <dbReference type="EMBL" id="SDO34207.1"/>
    </source>
</evidence>
<proteinExistence type="predicted"/>
<dbReference type="OrthoDB" id="9801358at2"/>
<name>A0A1H0IRW7_9BACI</name>
<reference evidence="2" key="1">
    <citation type="submission" date="2016-10" db="EMBL/GenBank/DDBJ databases">
        <authorList>
            <person name="Varghese N."/>
            <person name="Submissions S."/>
        </authorList>
    </citation>
    <scope>NUCLEOTIDE SEQUENCE [LARGE SCALE GENOMIC DNA]</scope>
    <source>
        <strain evidence="2">CGMCC 1.10369</strain>
    </source>
</reference>
<dbReference type="GO" id="GO:0003677">
    <property type="term" value="F:DNA binding"/>
    <property type="evidence" value="ECO:0007669"/>
    <property type="project" value="InterPro"/>
</dbReference>
<gene>
    <name evidence="1" type="ORF">SAMN04488053_11181</name>
</gene>
<dbReference type="Pfam" id="PF06953">
    <property type="entry name" value="ArsD"/>
    <property type="match status" value="1"/>
</dbReference>
<organism evidence="1 2">
    <name type="scientific">Alkalicoccus daliensis</name>
    <dbReference type="NCBI Taxonomy" id="745820"/>
    <lineage>
        <taxon>Bacteria</taxon>
        <taxon>Bacillati</taxon>
        <taxon>Bacillota</taxon>
        <taxon>Bacilli</taxon>
        <taxon>Bacillales</taxon>
        <taxon>Bacillaceae</taxon>
        <taxon>Alkalicoccus</taxon>
    </lineage>
</organism>